<dbReference type="OrthoDB" id="75343at2759"/>
<dbReference type="AlphaFoldDB" id="A0A1X7UE31"/>
<dbReference type="OMA" id="EERWIQW"/>
<gene>
    <name evidence="10" type="primary">100642022</name>
</gene>
<dbReference type="Proteomes" id="UP000007879">
    <property type="component" value="Unassembled WGS sequence"/>
</dbReference>
<evidence type="ECO:0000256" key="1">
    <source>
        <dbReference type="ARBA" id="ARBA00004448"/>
    </source>
</evidence>
<dbReference type="GO" id="GO:0008320">
    <property type="term" value="F:protein transmembrane transporter activity"/>
    <property type="evidence" value="ECO:0007669"/>
    <property type="project" value="UniProtKB-UniRule"/>
</dbReference>
<evidence type="ECO:0000256" key="9">
    <source>
        <dbReference type="RuleBase" id="RU367038"/>
    </source>
</evidence>
<dbReference type="PANTHER" id="PTHR14110:SF0">
    <property type="entry name" value="MITOCHONDRIAL IMPORT INNER MEMBRANE TRANSLOCASE SUBUNIT TIM22"/>
    <property type="match status" value="1"/>
</dbReference>
<dbReference type="InParanoid" id="A0A1X7UE31"/>
<comment type="similarity">
    <text evidence="2 9">Belongs to the Tim17/Tim22/Tim23 family.</text>
</comment>
<sequence length="185" mass="19610">MKGDPSPPRLLVSDQFTLPELVDHMRQGQTVLGTSVKPYPWLDFATRPKSDTELKMETLLTGCTFKTITSCVLGYLLGGAFGLFTAGLDPAISDNVSKQTARDAVREMTQRGGSYARNFAVVGAMFSGTECLLESYRGKGGMSNSVMSGCITGGVLGLRAGVQAGAVGCGAFAAFSAVIDYFLRR</sequence>
<evidence type="ECO:0000256" key="5">
    <source>
        <dbReference type="ARBA" id="ARBA00022989"/>
    </source>
</evidence>
<keyword evidence="4 9" id="KW-0999">Mitochondrion inner membrane</keyword>
<dbReference type="KEGG" id="aqu:100642022"/>
<comment type="function">
    <text evidence="8 9">Essential core component of the TIM22 complex, a complex that mediates the import and insertion of multi-pass transmembrane proteins into the mitochondrial inner membrane. In the TIM22 complex, it constitutes the voltage-activated and signal-gated channel. Forms a twin-pore translocase that uses the membrane potential as external driving force in 2 voltage-dependent steps.</text>
</comment>
<dbReference type="STRING" id="400682.A0A1X7UE31"/>
<organism evidence="10">
    <name type="scientific">Amphimedon queenslandica</name>
    <name type="common">Sponge</name>
    <dbReference type="NCBI Taxonomy" id="400682"/>
    <lineage>
        <taxon>Eukaryota</taxon>
        <taxon>Metazoa</taxon>
        <taxon>Porifera</taxon>
        <taxon>Demospongiae</taxon>
        <taxon>Heteroscleromorpha</taxon>
        <taxon>Haplosclerida</taxon>
        <taxon>Niphatidae</taxon>
        <taxon>Amphimedon</taxon>
    </lineage>
</organism>
<name>A0A1X7UE31_AMPQE</name>
<keyword evidence="9" id="KW-0813">Transport</keyword>
<evidence type="ECO:0000256" key="3">
    <source>
        <dbReference type="ARBA" id="ARBA00022692"/>
    </source>
</evidence>
<comment type="subcellular location">
    <subcellularLocation>
        <location evidence="1 9">Mitochondrion inner membrane</location>
        <topology evidence="1 9">Multi-pass membrane protein</topology>
    </subcellularLocation>
</comment>
<evidence type="ECO:0000256" key="7">
    <source>
        <dbReference type="ARBA" id="ARBA00023136"/>
    </source>
</evidence>
<keyword evidence="9" id="KW-0811">Translocation</keyword>
<reference evidence="10" key="2">
    <citation type="submission" date="2017-05" db="UniProtKB">
        <authorList>
            <consortium name="EnsemblMetazoa"/>
        </authorList>
    </citation>
    <scope>IDENTIFICATION</scope>
</reference>
<comment type="subunit">
    <text evidence="9">Component of the TIM22 complex.</text>
</comment>
<evidence type="ECO:0000313" key="10">
    <source>
        <dbReference type="EnsemblMetazoa" id="Aqu2.1.26022_001"/>
    </source>
</evidence>
<dbReference type="InterPro" id="IPR039175">
    <property type="entry name" value="TIM22"/>
</dbReference>
<evidence type="ECO:0000256" key="4">
    <source>
        <dbReference type="ARBA" id="ARBA00022792"/>
    </source>
</evidence>
<keyword evidence="3 9" id="KW-0812">Transmembrane</keyword>
<dbReference type="EnsemblMetazoa" id="XM_003388195.3">
    <property type="protein sequence ID" value="XP_003388243.1"/>
    <property type="gene ID" value="LOC100642022"/>
</dbReference>
<keyword evidence="6 9" id="KW-0496">Mitochondrion</keyword>
<evidence type="ECO:0000256" key="8">
    <source>
        <dbReference type="ARBA" id="ARBA00024713"/>
    </source>
</evidence>
<keyword evidence="5 9" id="KW-1133">Transmembrane helix</keyword>
<dbReference type="PANTHER" id="PTHR14110">
    <property type="entry name" value="MITOCHONDRIAL IMPORT INNER MEMBRANE TRANSLOCASE SUBUNIT TIM22"/>
    <property type="match status" value="1"/>
</dbReference>
<keyword evidence="7 9" id="KW-0472">Membrane</keyword>
<feature type="transmembrane region" description="Helical" evidence="9">
    <location>
        <begin position="160"/>
        <end position="183"/>
    </location>
</feature>
<reference evidence="11" key="1">
    <citation type="journal article" date="2010" name="Nature">
        <title>The Amphimedon queenslandica genome and the evolution of animal complexity.</title>
        <authorList>
            <person name="Srivastava M."/>
            <person name="Simakov O."/>
            <person name="Chapman J."/>
            <person name="Fahey B."/>
            <person name="Gauthier M.E."/>
            <person name="Mitros T."/>
            <person name="Richards G.S."/>
            <person name="Conaco C."/>
            <person name="Dacre M."/>
            <person name="Hellsten U."/>
            <person name="Larroux C."/>
            <person name="Putnam N.H."/>
            <person name="Stanke M."/>
            <person name="Adamska M."/>
            <person name="Darling A."/>
            <person name="Degnan S.M."/>
            <person name="Oakley T.H."/>
            <person name="Plachetzki D.C."/>
            <person name="Zhai Y."/>
            <person name="Adamski M."/>
            <person name="Calcino A."/>
            <person name="Cummins S.F."/>
            <person name="Goodstein D.M."/>
            <person name="Harris C."/>
            <person name="Jackson D.J."/>
            <person name="Leys S.P."/>
            <person name="Shu S."/>
            <person name="Woodcroft B.J."/>
            <person name="Vervoort M."/>
            <person name="Kosik K.S."/>
            <person name="Manning G."/>
            <person name="Degnan B.M."/>
            <person name="Rokhsar D.S."/>
        </authorList>
    </citation>
    <scope>NUCLEOTIDE SEQUENCE [LARGE SCALE GENOMIC DNA]</scope>
</reference>
<dbReference type="GO" id="GO:0042721">
    <property type="term" value="C:TIM22 mitochondrial import inner membrane insertion complex"/>
    <property type="evidence" value="ECO:0007669"/>
    <property type="project" value="UniProtKB-UniRule"/>
</dbReference>
<keyword evidence="9" id="KW-0653">Protein transport</keyword>
<dbReference type="eggNOG" id="KOG3225">
    <property type="taxonomic scope" value="Eukaryota"/>
</dbReference>
<proteinExistence type="inferred from homology"/>
<evidence type="ECO:0000256" key="2">
    <source>
        <dbReference type="ARBA" id="ARBA00008444"/>
    </source>
</evidence>
<dbReference type="GO" id="GO:0045039">
    <property type="term" value="P:protein insertion into mitochondrial inner membrane"/>
    <property type="evidence" value="ECO:0007669"/>
    <property type="project" value="UniProtKB-UniRule"/>
</dbReference>
<keyword evidence="11" id="KW-1185">Reference proteome</keyword>
<evidence type="ECO:0000313" key="11">
    <source>
        <dbReference type="Proteomes" id="UP000007879"/>
    </source>
</evidence>
<dbReference type="Pfam" id="PF02466">
    <property type="entry name" value="Tim17"/>
    <property type="match status" value="1"/>
</dbReference>
<protein>
    <recommendedName>
        <fullName evidence="9">Mitochondrial import inner membrane translocase subunit TIM22</fullName>
    </recommendedName>
</protein>
<comment type="caution">
    <text evidence="9">Lacks conserved residue(s) required for the propagation of feature annotation.</text>
</comment>
<accession>A0A1X7UE31</accession>
<evidence type="ECO:0000256" key="6">
    <source>
        <dbReference type="ARBA" id="ARBA00023128"/>
    </source>
</evidence>
<dbReference type="EnsemblMetazoa" id="Aqu2.1.26022_001">
    <property type="protein sequence ID" value="Aqu2.1.26022_001"/>
    <property type="gene ID" value="Aqu2.1.26022"/>
</dbReference>
<dbReference type="GO" id="GO:0030943">
    <property type="term" value="F:mitochondrion targeting sequence binding"/>
    <property type="evidence" value="ECO:0007669"/>
    <property type="project" value="TreeGrafter"/>
</dbReference>